<comment type="caution">
    <text evidence="2">The sequence shown here is derived from an EMBL/GenBank/DDBJ whole genome shotgun (WGS) entry which is preliminary data.</text>
</comment>
<protein>
    <submittedName>
        <fullName evidence="2">Serine threonine</fullName>
    </submittedName>
</protein>
<name>A0A2P6V4R8_9CHLO</name>
<feature type="chain" id="PRO_5015116580" evidence="1">
    <location>
        <begin position="25"/>
        <end position="386"/>
    </location>
</feature>
<accession>A0A2P6V4R8</accession>
<dbReference type="PANTHER" id="PTHR23275:SF100">
    <property type="entry name" value="EGF-LIKE DOMAIN-CONTAINING PROTEIN"/>
    <property type="match status" value="1"/>
</dbReference>
<proteinExistence type="predicted"/>
<keyword evidence="3" id="KW-1185">Reference proteome</keyword>
<dbReference type="PANTHER" id="PTHR23275">
    <property type="entry name" value="CABRIOLET.-RELATED"/>
    <property type="match status" value="1"/>
</dbReference>
<dbReference type="EMBL" id="LHPF02000030">
    <property type="protein sequence ID" value="PSC69074.1"/>
    <property type="molecule type" value="Genomic_DNA"/>
</dbReference>
<dbReference type="SUPFAM" id="SSF57184">
    <property type="entry name" value="Growth factor receptor domain"/>
    <property type="match status" value="2"/>
</dbReference>
<dbReference type="InterPro" id="IPR052798">
    <property type="entry name" value="Giardia_VSA"/>
</dbReference>
<reference evidence="2 3" key="1">
    <citation type="journal article" date="2018" name="Plant J.">
        <title>Genome sequences of Chlorella sorokiniana UTEX 1602 and Micractinium conductrix SAG 241.80: implications to maltose excretion by a green alga.</title>
        <authorList>
            <person name="Arriola M.B."/>
            <person name="Velmurugan N."/>
            <person name="Zhang Y."/>
            <person name="Plunkett M.H."/>
            <person name="Hondzo H."/>
            <person name="Barney B.M."/>
        </authorList>
    </citation>
    <scope>NUCLEOTIDE SEQUENCE [LARGE SCALE GENOMIC DNA]</scope>
    <source>
        <strain evidence="2 3">SAG 241.80</strain>
    </source>
</reference>
<dbReference type="OrthoDB" id="18487at2759"/>
<dbReference type="STRING" id="554055.A0A2P6V4R8"/>
<keyword evidence="1" id="KW-0732">Signal</keyword>
<dbReference type="AlphaFoldDB" id="A0A2P6V4R8"/>
<evidence type="ECO:0000256" key="1">
    <source>
        <dbReference type="SAM" id="SignalP"/>
    </source>
</evidence>
<dbReference type="InterPro" id="IPR006212">
    <property type="entry name" value="Furin_repeat"/>
</dbReference>
<dbReference type="InterPro" id="IPR009030">
    <property type="entry name" value="Growth_fac_rcpt_cys_sf"/>
</dbReference>
<organism evidence="2 3">
    <name type="scientific">Micractinium conductrix</name>
    <dbReference type="NCBI Taxonomy" id="554055"/>
    <lineage>
        <taxon>Eukaryota</taxon>
        <taxon>Viridiplantae</taxon>
        <taxon>Chlorophyta</taxon>
        <taxon>core chlorophytes</taxon>
        <taxon>Trebouxiophyceae</taxon>
        <taxon>Chlorellales</taxon>
        <taxon>Chlorellaceae</taxon>
        <taxon>Chlorella clade</taxon>
        <taxon>Micractinium</taxon>
    </lineage>
</organism>
<feature type="signal peptide" evidence="1">
    <location>
        <begin position="1"/>
        <end position="24"/>
    </location>
</feature>
<evidence type="ECO:0000313" key="2">
    <source>
        <dbReference type="EMBL" id="PSC69074.1"/>
    </source>
</evidence>
<evidence type="ECO:0000313" key="3">
    <source>
        <dbReference type="Proteomes" id="UP000239649"/>
    </source>
</evidence>
<dbReference type="SMART" id="SM00261">
    <property type="entry name" value="FU"/>
    <property type="match status" value="3"/>
</dbReference>
<dbReference type="Proteomes" id="UP000239649">
    <property type="component" value="Unassembled WGS sequence"/>
</dbReference>
<gene>
    <name evidence="2" type="ORF">C2E20_7434</name>
</gene>
<sequence length="386" mass="40644">MPRQSAAAALAALLLLAAAVGSTATSDVSFDGALDDGNSTECIENPYHPFESEFPGTCKTCDSDNSTCLECFDGYGLVEGKCERCEEYNCGACEGDIDVCTDCTFYWDEAPDTGFYAAGNGTCVECPTTYCRLCHNSNGTCFECNTQYGVMGDGTCEQCDDQDACLRCDGDTAQCDECYDGFVLLAGKCVACPKDCAKCSDPETCTQCDGSSSDDFDRGVVLDPPTSQCVPCAVGCAACPRGPGTCDSCYSSAWTNTTDGSCVTCTDPHCTTCAPYKPDQCKICASFNDAGDLQWGADKATGKCIDCLAGPNCASCQMDASVCDWCNDGHITDVVDAGTECRPCSSITPHCSGCTWDATVQPAKQSCDACEQGWELDEATRTCKQG</sequence>